<dbReference type="GO" id="GO:0005737">
    <property type="term" value="C:cytoplasm"/>
    <property type="evidence" value="ECO:0007669"/>
    <property type="project" value="UniProtKB-SubCell"/>
</dbReference>
<dbReference type="PROSITE" id="PS51192">
    <property type="entry name" value="HELICASE_ATP_BIND_1"/>
    <property type="match status" value="1"/>
</dbReference>
<evidence type="ECO:0000256" key="4">
    <source>
        <dbReference type="ARBA" id="ARBA00022763"/>
    </source>
</evidence>
<evidence type="ECO:0000313" key="18">
    <source>
        <dbReference type="EMBL" id="PDW02487.1"/>
    </source>
</evidence>
<dbReference type="SUPFAM" id="SSF143517">
    <property type="entry name" value="TRCF domain-like"/>
    <property type="match status" value="1"/>
</dbReference>
<dbReference type="GO" id="GO:0003684">
    <property type="term" value="F:damaged DNA binding"/>
    <property type="evidence" value="ECO:0007669"/>
    <property type="project" value="InterPro"/>
</dbReference>
<sequence length="1266" mass="141085">MPTLSQITAALAAHPDLTDLAATLGCAAGRWRVAPLPAAARPPIVAALAQLLDAPLLYLLPSPDAALRVAEDLGQWCDAERILLYPAADALPYEHMSPGNQVLAARLRVLHALHTLEAAPKPIIVAPVKALLQPTLTPAELAEATLRLQRGQQLNQDALLRALVTLGYRSHPTVEQQGEFVRRGDIVDLWPLAAELPLRLEFFGDELDNLRCFDPETQRSAARLASALIGPPHEIPLWKRETALARLAELDCSALRPEALAEWQENIARIEHGLRFEGRAFYAPFFRAGSGATLLAHLPANATVLLSEVQFLVQHATALHDHAADQRARQIEAGELPAAFPRPYFLWEEAMPPATQPACTLVDLSNNAPTTMLEDGFRPLSLGELQFMPPELFGGQFRRLVEAIVTRSTNGQHVVAVTNQAARLQELVEQALSERGLEGRKQEVVSRTDASRGLEGRKQEVVSRTDASRGLEGRKQEVVSRTDASTSRVSPHASRITHHASRLTHPFQVHHATIDGGWELPALNLVLYSDVEIFGLRQRRPLGQRRKRSGEDRSAFLRGLKVGDYVVHIEHGIARYNGLIRRTVGEIEREYLVLAYAASDKIYVPVDQVDRVTRYIGSGDGEPTLTRLGTQDWERAKRKARAAVEDMAEELLKLYAQRQLKHGHAFGPDGEWQHELEAAFPFIETDDQLRAVGDVKADMEQHIPMDRLICGDVGFGKTEVALRAAFKAVQDGKQVAVLVPTTVLAQQHYDTFTKRLAAFPLRVQMLSRFRSTKEQDEIIRALAKGQVDILIGTHRLLSRDVQFRDLGLVIVDEEQRFGVRHKERLKQLRTEVDVLTLTATPIPRTLHMAMAGIRDLSVIDTPPEDRVPIKTYVLPYSDQLIREAIEREIEREGQVYFVHNRVHSIYHIANRLRGLIPEARIAVGHGQMADSELERVMLAFFEGRYDVLVSTTIIESGLDVPNANTIIIDDATHYGLAQLYQLRGRVGRSSNRAYAYLLYKQDKPMTPEAQARLEAIQEATELGAGFRVAMRDLEIRGTGNLLGSEQSGHIAAIGFDLYTRLLEQAVGQLKQQVDAQRNTAKAIQREAPAQPANAELPEPTKPSGRSGTKGSAKLILNEKILVSPLVTLDLPLTAYLPTSYISDDQVRLAVYQRMVEAQTSAEVRALRNEIEDRFGPPPAEALHLLIWLQIKALALQAGVSSIVATNNEFTIRLPVLSESTRERLRRNYRRDSAIKIGPQFLRLDRYHLGERWIEKLISILEVLKSS</sequence>
<dbReference type="SMART" id="SM01058">
    <property type="entry name" value="CarD_TRCF"/>
    <property type="match status" value="1"/>
</dbReference>
<dbReference type="FunFam" id="3.40.50.300:FF:000300">
    <property type="entry name" value="Transcription-repair-coupling factor"/>
    <property type="match status" value="1"/>
</dbReference>
<dbReference type="Pfam" id="PF17757">
    <property type="entry name" value="UvrB_inter"/>
    <property type="match status" value="1"/>
</dbReference>
<dbReference type="InterPro" id="IPR001650">
    <property type="entry name" value="Helicase_C-like"/>
</dbReference>
<evidence type="ECO:0000256" key="14">
    <source>
        <dbReference type="SAM" id="Coils"/>
    </source>
</evidence>
<evidence type="ECO:0000259" key="17">
    <source>
        <dbReference type="PROSITE" id="PS51194"/>
    </source>
</evidence>
<dbReference type="Pfam" id="PF00271">
    <property type="entry name" value="Helicase_C"/>
    <property type="match status" value="1"/>
</dbReference>
<evidence type="ECO:0000256" key="3">
    <source>
        <dbReference type="ARBA" id="ARBA00022741"/>
    </source>
</evidence>
<proteinExistence type="inferred from homology"/>
<dbReference type="InterPro" id="IPR036101">
    <property type="entry name" value="CarD-like/TRCF_RID_sf"/>
</dbReference>
<feature type="compositionally biased region" description="Basic and acidic residues" evidence="15">
    <location>
        <begin position="438"/>
        <end position="480"/>
    </location>
</feature>
<keyword evidence="19" id="KW-1185">Reference proteome</keyword>
<dbReference type="Gene3D" id="3.40.50.11180">
    <property type="match status" value="1"/>
</dbReference>
<dbReference type="OrthoDB" id="9804325at2"/>
<dbReference type="GO" id="GO:0000716">
    <property type="term" value="P:transcription-coupled nucleotide-excision repair, DNA damage recognition"/>
    <property type="evidence" value="ECO:0007669"/>
    <property type="project" value="UniProtKB-UniRule"/>
</dbReference>
<dbReference type="GO" id="GO:0006355">
    <property type="term" value="P:regulation of DNA-templated transcription"/>
    <property type="evidence" value="ECO:0007669"/>
    <property type="project" value="UniProtKB-UniRule"/>
</dbReference>
<dbReference type="Gene3D" id="2.40.10.170">
    <property type="match status" value="1"/>
</dbReference>
<dbReference type="PROSITE" id="PS51194">
    <property type="entry name" value="HELICASE_CTER"/>
    <property type="match status" value="1"/>
</dbReference>
<dbReference type="Pfam" id="PF00270">
    <property type="entry name" value="DEAD"/>
    <property type="match status" value="1"/>
</dbReference>
<dbReference type="GO" id="GO:0003678">
    <property type="term" value="F:DNA helicase activity"/>
    <property type="evidence" value="ECO:0007669"/>
    <property type="project" value="TreeGrafter"/>
</dbReference>
<dbReference type="InterPro" id="IPR027417">
    <property type="entry name" value="P-loop_NTPase"/>
</dbReference>
<evidence type="ECO:0000256" key="11">
    <source>
        <dbReference type="ARBA" id="ARBA00061399"/>
    </source>
</evidence>
<dbReference type="PANTHER" id="PTHR47964">
    <property type="entry name" value="ATP-DEPENDENT DNA HELICASE HOMOLOG RECG, CHLOROPLASTIC"/>
    <property type="match status" value="1"/>
</dbReference>
<dbReference type="Gene3D" id="3.30.2060.10">
    <property type="entry name" value="Penicillin-binding protein 1b domain"/>
    <property type="match status" value="1"/>
</dbReference>
<evidence type="ECO:0000256" key="15">
    <source>
        <dbReference type="SAM" id="MobiDB-lite"/>
    </source>
</evidence>
<dbReference type="Pfam" id="PF03461">
    <property type="entry name" value="TRCF"/>
    <property type="match status" value="1"/>
</dbReference>
<organism evidence="18 19">
    <name type="scientific">Candidatus Viridilinea mediisalina</name>
    <dbReference type="NCBI Taxonomy" id="2024553"/>
    <lineage>
        <taxon>Bacteria</taxon>
        <taxon>Bacillati</taxon>
        <taxon>Chloroflexota</taxon>
        <taxon>Chloroflexia</taxon>
        <taxon>Chloroflexales</taxon>
        <taxon>Chloroflexineae</taxon>
        <taxon>Oscillochloridaceae</taxon>
        <taxon>Candidatus Viridilinea</taxon>
    </lineage>
</organism>
<evidence type="ECO:0000259" key="16">
    <source>
        <dbReference type="PROSITE" id="PS51192"/>
    </source>
</evidence>
<comment type="caution">
    <text evidence="18">The sequence shown here is derived from an EMBL/GenBank/DDBJ whole genome shotgun (WGS) entry which is preliminary data.</text>
</comment>
<dbReference type="EC" id="3.6.4.-" evidence="13"/>
<dbReference type="CDD" id="cd17991">
    <property type="entry name" value="DEXHc_TRCF"/>
    <property type="match status" value="1"/>
</dbReference>
<feature type="domain" description="Helicase C-terminal" evidence="17">
    <location>
        <begin position="876"/>
        <end position="1034"/>
    </location>
</feature>
<dbReference type="SMART" id="SM00490">
    <property type="entry name" value="HELICc"/>
    <property type="match status" value="1"/>
</dbReference>
<evidence type="ECO:0000256" key="6">
    <source>
        <dbReference type="ARBA" id="ARBA00022806"/>
    </source>
</evidence>
<comment type="similarity">
    <text evidence="11 13">In the C-terminal section; belongs to the helicase family. RecG subfamily.</text>
</comment>
<dbReference type="NCBIfam" id="TIGR00580">
    <property type="entry name" value="mfd"/>
    <property type="match status" value="1"/>
</dbReference>
<evidence type="ECO:0000256" key="1">
    <source>
        <dbReference type="ARBA" id="ARBA00004496"/>
    </source>
</evidence>
<dbReference type="Gene3D" id="3.40.50.300">
    <property type="entry name" value="P-loop containing nucleotide triphosphate hydrolases"/>
    <property type="match status" value="2"/>
</dbReference>
<dbReference type="GO" id="GO:0005524">
    <property type="term" value="F:ATP binding"/>
    <property type="evidence" value="ECO:0007669"/>
    <property type="project" value="UniProtKB-UniRule"/>
</dbReference>
<dbReference type="RefSeq" id="WP_097644660.1">
    <property type="nucleotide sequence ID" value="NZ_NQWI01000065.1"/>
</dbReference>
<evidence type="ECO:0000256" key="13">
    <source>
        <dbReference type="HAMAP-Rule" id="MF_00969"/>
    </source>
</evidence>
<protein>
    <recommendedName>
        <fullName evidence="12 13">Transcription-repair-coupling factor</fullName>
        <shortName evidence="13">TRCF</shortName>
        <ecNumber evidence="13">3.6.4.-</ecNumber>
    </recommendedName>
</protein>
<feature type="coiled-coil region" evidence="14">
    <location>
        <begin position="630"/>
        <end position="657"/>
    </location>
</feature>
<keyword evidence="3 13" id="KW-0547">Nucleotide-binding</keyword>
<evidence type="ECO:0000256" key="2">
    <source>
        <dbReference type="ARBA" id="ARBA00022490"/>
    </source>
</evidence>
<dbReference type="HAMAP" id="MF_00969">
    <property type="entry name" value="TRCF"/>
    <property type="match status" value="1"/>
</dbReference>
<evidence type="ECO:0000256" key="9">
    <source>
        <dbReference type="ARBA" id="ARBA00023204"/>
    </source>
</evidence>
<feature type="region of interest" description="Disordered" evidence="15">
    <location>
        <begin position="438"/>
        <end position="497"/>
    </location>
</feature>
<dbReference type="InterPro" id="IPR003711">
    <property type="entry name" value="CarD-like/TRCF_RID"/>
</dbReference>
<feature type="domain" description="Helicase ATP-binding" evidence="16">
    <location>
        <begin position="698"/>
        <end position="859"/>
    </location>
</feature>
<dbReference type="Gene3D" id="3.90.1150.50">
    <property type="entry name" value="Transcription-repair-coupling factor, D7 domain"/>
    <property type="match status" value="1"/>
</dbReference>
<feature type="region of interest" description="Disordered" evidence="15">
    <location>
        <begin position="1077"/>
        <end position="1109"/>
    </location>
</feature>
<dbReference type="InterPro" id="IPR037235">
    <property type="entry name" value="TRCF-like_C_D7"/>
</dbReference>
<gene>
    <name evidence="13 18" type="primary">mfd</name>
    <name evidence="18" type="ORF">CJ255_13660</name>
</gene>
<comment type="subcellular location">
    <subcellularLocation>
        <location evidence="1 13">Cytoplasm</location>
    </subcellularLocation>
</comment>
<dbReference type="InterPro" id="IPR014001">
    <property type="entry name" value="Helicase_ATP-bd"/>
</dbReference>
<dbReference type="Pfam" id="PF02559">
    <property type="entry name" value="CarD_TRCF_RID"/>
    <property type="match status" value="1"/>
</dbReference>
<dbReference type="InterPro" id="IPR004576">
    <property type="entry name" value="Mfd"/>
</dbReference>
<dbReference type="FunFam" id="3.40.50.300:FF:000546">
    <property type="entry name" value="Transcription-repair-coupling factor"/>
    <property type="match status" value="1"/>
</dbReference>
<evidence type="ECO:0000256" key="8">
    <source>
        <dbReference type="ARBA" id="ARBA00023125"/>
    </source>
</evidence>
<dbReference type="InterPro" id="IPR047112">
    <property type="entry name" value="RecG/Mfd"/>
</dbReference>
<dbReference type="SUPFAM" id="SSF141259">
    <property type="entry name" value="CarD-like"/>
    <property type="match status" value="1"/>
</dbReference>
<dbReference type="SUPFAM" id="SSF52540">
    <property type="entry name" value="P-loop containing nucleoside triphosphate hydrolases"/>
    <property type="match status" value="3"/>
</dbReference>
<name>A0A2A6RHE2_9CHLR</name>
<keyword evidence="14" id="KW-0175">Coiled coil</keyword>
<keyword evidence="4 13" id="KW-0227">DNA damage</keyword>
<dbReference type="InterPro" id="IPR011545">
    <property type="entry name" value="DEAD/DEAH_box_helicase_dom"/>
</dbReference>
<dbReference type="SMART" id="SM00487">
    <property type="entry name" value="DEXDc"/>
    <property type="match status" value="1"/>
</dbReference>
<dbReference type="InterPro" id="IPR041471">
    <property type="entry name" value="UvrB_inter"/>
</dbReference>
<evidence type="ECO:0000256" key="5">
    <source>
        <dbReference type="ARBA" id="ARBA00022801"/>
    </source>
</evidence>
<dbReference type="PANTHER" id="PTHR47964:SF1">
    <property type="entry name" value="ATP-DEPENDENT DNA HELICASE HOMOLOG RECG, CHLOROPLASTIC"/>
    <property type="match status" value="1"/>
</dbReference>
<dbReference type="GO" id="GO:0016787">
    <property type="term" value="F:hydrolase activity"/>
    <property type="evidence" value="ECO:0007669"/>
    <property type="project" value="UniProtKB-KW"/>
</dbReference>
<evidence type="ECO:0000256" key="10">
    <source>
        <dbReference type="ARBA" id="ARBA00061104"/>
    </source>
</evidence>
<reference evidence="19" key="1">
    <citation type="submission" date="2017-08" db="EMBL/GenBank/DDBJ databases">
        <authorList>
            <person name="Grouzdev D.S."/>
            <person name="Gaisin V.A."/>
            <person name="Rysina M.S."/>
            <person name="Gorlenko V.M."/>
        </authorList>
    </citation>
    <scope>NUCLEOTIDE SEQUENCE [LARGE SCALE GENOMIC DNA]</scope>
    <source>
        <strain evidence="19">Kir15-3F</strain>
    </source>
</reference>
<keyword evidence="5 13" id="KW-0378">Hydrolase</keyword>
<dbReference type="InterPro" id="IPR005118">
    <property type="entry name" value="TRCF_C"/>
</dbReference>
<evidence type="ECO:0000256" key="7">
    <source>
        <dbReference type="ARBA" id="ARBA00022840"/>
    </source>
</evidence>
<keyword evidence="6" id="KW-0347">Helicase</keyword>
<evidence type="ECO:0000313" key="19">
    <source>
        <dbReference type="Proteomes" id="UP000220527"/>
    </source>
</evidence>
<keyword evidence="8 13" id="KW-0238">DNA-binding</keyword>
<keyword evidence="7 13" id="KW-0067">ATP-binding</keyword>
<keyword evidence="2 13" id="KW-0963">Cytoplasm</keyword>
<keyword evidence="9 13" id="KW-0234">DNA repair</keyword>
<dbReference type="SMART" id="SM00982">
    <property type="entry name" value="TRCF"/>
    <property type="match status" value="1"/>
</dbReference>
<dbReference type="Proteomes" id="UP000220527">
    <property type="component" value="Unassembled WGS sequence"/>
</dbReference>
<dbReference type="EMBL" id="NQWI01000065">
    <property type="protein sequence ID" value="PDW02487.1"/>
    <property type="molecule type" value="Genomic_DNA"/>
</dbReference>
<dbReference type="AlphaFoldDB" id="A0A2A6RHE2"/>
<comment type="similarity">
    <text evidence="10 13">In the N-terminal section; belongs to the UvrB family.</text>
</comment>
<comment type="function">
    <text evidence="13">Couples transcription and DNA repair by recognizing RNA polymerase (RNAP) stalled at DNA lesions. Mediates ATP-dependent release of RNAP and its truncated transcript from the DNA, and recruitment of nucleotide excision repair machinery to the damaged site.</text>
</comment>
<accession>A0A2A6RHE2</accession>
<evidence type="ECO:0000256" key="12">
    <source>
        <dbReference type="ARBA" id="ARBA00070128"/>
    </source>
</evidence>